<dbReference type="GO" id="GO:0006094">
    <property type="term" value="P:gluconeogenesis"/>
    <property type="evidence" value="ECO:0007669"/>
    <property type="project" value="TreeGrafter"/>
</dbReference>
<dbReference type="InterPro" id="IPR013785">
    <property type="entry name" value="Aldolase_TIM"/>
</dbReference>
<dbReference type="InterPro" id="IPR000771">
    <property type="entry name" value="FBA_II"/>
</dbReference>
<evidence type="ECO:0000256" key="3">
    <source>
        <dbReference type="ARBA" id="ARBA00004714"/>
    </source>
</evidence>
<evidence type="ECO:0000256" key="6">
    <source>
        <dbReference type="ARBA" id="ARBA00022723"/>
    </source>
</evidence>
<dbReference type="Proteomes" id="UP000054321">
    <property type="component" value="Unassembled WGS sequence"/>
</dbReference>
<evidence type="ECO:0000313" key="10">
    <source>
        <dbReference type="EMBL" id="KIN01837.1"/>
    </source>
</evidence>
<evidence type="ECO:0000256" key="4">
    <source>
        <dbReference type="ARBA" id="ARBA00005812"/>
    </source>
</evidence>
<dbReference type="PANTHER" id="PTHR30559">
    <property type="entry name" value="FRUCTOSE-BISPHOSPHATE ALDOLASE CLASS 2"/>
    <property type="match status" value="1"/>
</dbReference>
<dbReference type="GO" id="GO:0008270">
    <property type="term" value="F:zinc ion binding"/>
    <property type="evidence" value="ECO:0007669"/>
    <property type="project" value="InterPro"/>
</dbReference>
<gene>
    <name evidence="10" type="ORF">OIDMADRAFT_120827</name>
</gene>
<dbReference type="GO" id="GO:0005829">
    <property type="term" value="C:cytosol"/>
    <property type="evidence" value="ECO:0007669"/>
    <property type="project" value="TreeGrafter"/>
</dbReference>
<dbReference type="Gene3D" id="3.20.20.70">
    <property type="entry name" value="Aldolase class I"/>
    <property type="match status" value="1"/>
</dbReference>
<dbReference type="InterPro" id="IPR006411">
    <property type="entry name" value="Fruct_bisP_bact"/>
</dbReference>
<evidence type="ECO:0000313" key="11">
    <source>
        <dbReference type="Proteomes" id="UP000054321"/>
    </source>
</evidence>
<dbReference type="STRING" id="913774.A0A0C3HHM0"/>
<comment type="pathway">
    <text evidence="3">Carbohydrate degradation; glycolysis; D-glyceraldehyde 3-phosphate and glycerone phosphate from D-glucose: step 4/4.</text>
</comment>
<dbReference type="UniPathway" id="UPA00109">
    <property type="reaction ID" value="UER00183"/>
</dbReference>
<keyword evidence="11" id="KW-1185">Reference proteome</keyword>
<dbReference type="OrthoDB" id="35652at2759"/>
<protein>
    <recommendedName>
        <fullName evidence="5">fructose-bisphosphate aldolase</fullName>
        <ecNumber evidence="5">4.1.2.13</ecNumber>
    </recommendedName>
</protein>
<dbReference type="GO" id="GO:0006096">
    <property type="term" value="P:glycolytic process"/>
    <property type="evidence" value="ECO:0007669"/>
    <property type="project" value="UniProtKB-UniPathway"/>
</dbReference>
<keyword evidence="6" id="KW-0479">Metal-binding</keyword>
<sequence length="82" mass="8546">QGVANGSQEASIAGGIAAAHYIRSVASAYSIPVVLHTDHCAKKLLPWLDGPLAEVVMLVQSAIPVGGHILVRSQCKGSLRFI</sequence>
<keyword evidence="9" id="KW-0456">Lyase</keyword>
<dbReference type="InParanoid" id="A0A0C3HHM0"/>
<feature type="non-terminal residue" evidence="10">
    <location>
        <position position="1"/>
    </location>
</feature>
<evidence type="ECO:0000256" key="2">
    <source>
        <dbReference type="ARBA" id="ARBA00001947"/>
    </source>
</evidence>
<comment type="similarity">
    <text evidence="4">Belongs to the class II fructose-bisphosphate aldolase family.</text>
</comment>
<comment type="cofactor">
    <cofactor evidence="2">
        <name>Zn(2+)</name>
        <dbReference type="ChEBI" id="CHEBI:29105"/>
    </cofactor>
</comment>
<reference evidence="11" key="2">
    <citation type="submission" date="2015-01" db="EMBL/GenBank/DDBJ databases">
        <title>Evolutionary Origins and Diversification of the Mycorrhizal Mutualists.</title>
        <authorList>
            <consortium name="DOE Joint Genome Institute"/>
            <consortium name="Mycorrhizal Genomics Consortium"/>
            <person name="Kohler A."/>
            <person name="Kuo A."/>
            <person name="Nagy L.G."/>
            <person name="Floudas D."/>
            <person name="Copeland A."/>
            <person name="Barry K.W."/>
            <person name="Cichocki N."/>
            <person name="Veneault-Fourrey C."/>
            <person name="LaButti K."/>
            <person name="Lindquist E.A."/>
            <person name="Lipzen A."/>
            <person name="Lundell T."/>
            <person name="Morin E."/>
            <person name="Murat C."/>
            <person name="Riley R."/>
            <person name="Ohm R."/>
            <person name="Sun H."/>
            <person name="Tunlid A."/>
            <person name="Henrissat B."/>
            <person name="Grigoriev I.V."/>
            <person name="Hibbett D.S."/>
            <person name="Martin F."/>
        </authorList>
    </citation>
    <scope>NUCLEOTIDE SEQUENCE [LARGE SCALE GENOMIC DNA]</scope>
    <source>
        <strain evidence="11">Zn</strain>
    </source>
</reference>
<name>A0A0C3HHM0_OIDMZ</name>
<dbReference type="HOGENOM" id="CLU_2564687_0_0_1"/>
<proteinExistence type="inferred from homology"/>
<evidence type="ECO:0000256" key="7">
    <source>
        <dbReference type="ARBA" id="ARBA00022833"/>
    </source>
</evidence>
<dbReference type="PANTHER" id="PTHR30559:SF0">
    <property type="entry name" value="FRUCTOSE-BISPHOSPHATE ALDOLASE"/>
    <property type="match status" value="1"/>
</dbReference>
<dbReference type="EC" id="4.1.2.13" evidence="5"/>
<dbReference type="AlphaFoldDB" id="A0A0C3HHM0"/>
<accession>A0A0C3HHM0</accession>
<evidence type="ECO:0000256" key="9">
    <source>
        <dbReference type="ARBA" id="ARBA00023239"/>
    </source>
</evidence>
<evidence type="ECO:0000256" key="8">
    <source>
        <dbReference type="ARBA" id="ARBA00023152"/>
    </source>
</evidence>
<evidence type="ECO:0000256" key="1">
    <source>
        <dbReference type="ARBA" id="ARBA00000441"/>
    </source>
</evidence>
<keyword evidence="7" id="KW-0862">Zinc</keyword>
<keyword evidence="8" id="KW-0324">Glycolysis</keyword>
<dbReference type="PROSITE" id="PS00602">
    <property type="entry name" value="ALDOLASE_CLASS_II_1"/>
    <property type="match status" value="1"/>
</dbReference>
<dbReference type="GO" id="GO:0004332">
    <property type="term" value="F:fructose-bisphosphate aldolase activity"/>
    <property type="evidence" value="ECO:0007669"/>
    <property type="project" value="UniProtKB-EC"/>
</dbReference>
<organism evidence="10 11">
    <name type="scientific">Oidiodendron maius (strain Zn)</name>
    <dbReference type="NCBI Taxonomy" id="913774"/>
    <lineage>
        <taxon>Eukaryota</taxon>
        <taxon>Fungi</taxon>
        <taxon>Dikarya</taxon>
        <taxon>Ascomycota</taxon>
        <taxon>Pezizomycotina</taxon>
        <taxon>Leotiomycetes</taxon>
        <taxon>Leotiomycetes incertae sedis</taxon>
        <taxon>Myxotrichaceae</taxon>
        <taxon>Oidiodendron</taxon>
    </lineage>
</organism>
<dbReference type="EMBL" id="KN832875">
    <property type="protein sequence ID" value="KIN01837.1"/>
    <property type="molecule type" value="Genomic_DNA"/>
</dbReference>
<dbReference type="SUPFAM" id="SSF51569">
    <property type="entry name" value="Aldolase"/>
    <property type="match status" value="1"/>
</dbReference>
<evidence type="ECO:0000256" key="5">
    <source>
        <dbReference type="ARBA" id="ARBA00013068"/>
    </source>
</evidence>
<reference evidence="10 11" key="1">
    <citation type="submission" date="2014-04" db="EMBL/GenBank/DDBJ databases">
        <authorList>
            <consortium name="DOE Joint Genome Institute"/>
            <person name="Kuo A."/>
            <person name="Martino E."/>
            <person name="Perotto S."/>
            <person name="Kohler A."/>
            <person name="Nagy L.G."/>
            <person name="Floudas D."/>
            <person name="Copeland A."/>
            <person name="Barry K.W."/>
            <person name="Cichocki N."/>
            <person name="Veneault-Fourrey C."/>
            <person name="LaButti K."/>
            <person name="Lindquist E.A."/>
            <person name="Lipzen A."/>
            <person name="Lundell T."/>
            <person name="Morin E."/>
            <person name="Murat C."/>
            <person name="Sun H."/>
            <person name="Tunlid A."/>
            <person name="Henrissat B."/>
            <person name="Grigoriev I.V."/>
            <person name="Hibbett D.S."/>
            <person name="Martin F."/>
            <person name="Nordberg H.P."/>
            <person name="Cantor M.N."/>
            <person name="Hua S.X."/>
        </authorList>
    </citation>
    <scope>NUCLEOTIDE SEQUENCE [LARGE SCALE GENOMIC DNA]</scope>
    <source>
        <strain evidence="10 11">Zn</strain>
    </source>
</reference>
<comment type="catalytic activity">
    <reaction evidence="1">
        <text>beta-D-fructose 1,6-bisphosphate = D-glyceraldehyde 3-phosphate + dihydroxyacetone phosphate</text>
        <dbReference type="Rhea" id="RHEA:14729"/>
        <dbReference type="ChEBI" id="CHEBI:32966"/>
        <dbReference type="ChEBI" id="CHEBI:57642"/>
        <dbReference type="ChEBI" id="CHEBI:59776"/>
        <dbReference type="EC" id="4.1.2.13"/>
    </reaction>
</comment>